<dbReference type="KEGG" id="pen:PSEEN2233"/>
<protein>
    <submittedName>
        <fullName evidence="1">Uncharacterized protein</fullName>
    </submittedName>
</protein>
<name>Q1IBB4_PSEE4</name>
<gene>
    <name evidence="1" type="ordered locus">PSEEN2233</name>
</gene>
<dbReference type="EMBL" id="CT573326">
    <property type="protein sequence ID" value="CAK15052.1"/>
    <property type="molecule type" value="Genomic_DNA"/>
</dbReference>
<evidence type="ECO:0000313" key="1">
    <source>
        <dbReference type="EMBL" id="CAK15052.1"/>
    </source>
</evidence>
<organism evidence="1 2">
    <name type="scientific">Pseudomonas entomophila (strain L48)</name>
    <dbReference type="NCBI Taxonomy" id="384676"/>
    <lineage>
        <taxon>Bacteria</taxon>
        <taxon>Pseudomonadati</taxon>
        <taxon>Pseudomonadota</taxon>
        <taxon>Gammaproteobacteria</taxon>
        <taxon>Pseudomonadales</taxon>
        <taxon>Pseudomonadaceae</taxon>
        <taxon>Pseudomonas</taxon>
    </lineage>
</organism>
<dbReference type="AlphaFoldDB" id="Q1IBB4"/>
<sequence length="121" mass="12342">MIGVGRAPASVWSFSPSAPVTLAAELWQFGVGWGNTDGRQSSRLQGAVEMGHATESLVRVAMAGGSLVVSGNHAVDGLVKVAMALKTSGQGTLTIKTSNAAVDSLVRIAMAAPGQVVFDFT</sequence>
<dbReference type="HOGENOM" id="CLU_2035981_0_0_6"/>
<dbReference type="Proteomes" id="UP000000658">
    <property type="component" value="Chromosome"/>
</dbReference>
<accession>Q1IBB4</accession>
<proteinExistence type="predicted"/>
<evidence type="ECO:0000313" key="2">
    <source>
        <dbReference type="Proteomes" id="UP000000658"/>
    </source>
</evidence>
<reference evidence="1 2" key="1">
    <citation type="journal article" date="2006" name="Nat. Biotechnol.">
        <title>Complete genome sequence of the entomopathogenic and metabolically versatile soil bacterium Pseudomonas entomophila.</title>
        <authorList>
            <person name="Vodovar N."/>
            <person name="Vallenet D."/>
            <person name="Cruveiller S."/>
            <person name="Rouy Z."/>
            <person name="Barbe V."/>
            <person name="Acosta C."/>
            <person name="Cattolico L."/>
            <person name="Jubin C."/>
            <person name="Lajus A."/>
            <person name="Segurens B."/>
            <person name="Vacherie B."/>
            <person name="Wincker P."/>
            <person name="Weissenbach J."/>
            <person name="Lemaitre B."/>
            <person name="Medigue C."/>
            <person name="Boccard F."/>
        </authorList>
    </citation>
    <scope>NUCLEOTIDE SEQUENCE [LARGE SCALE GENOMIC DNA]</scope>
    <source>
        <strain evidence="1 2">L48</strain>
    </source>
</reference>